<dbReference type="Pfam" id="PF00126">
    <property type="entry name" value="HTH_1"/>
    <property type="match status" value="1"/>
</dbReference>
<proteinExistence type="inferred from homology"/>
<feature type="domain" description="HTH lysR-type" evidence="5">
    <location>
        <begin position="1"/>
        <end position="59"/>
    </location>
</feature>
<evidence type="ECO:0000313" key="6">
    <source>
        <dbReference type="EMBL" id="MDG9700052.1"/>
    </source>
</evidence>
<evidence type="ECO:0000259" key="5">
    <source>
        <dbReference type="PROSITE" id="PS50931"/>
    </source>
</evidence>
<evidence type="ECO:0000313" key="7">
    <source>
        <dbReference type="Proteomes" id="UP001237156"/>
    </source>
</evidence>
<dbReference type="EMBL" id="JARVII010000022">
    <property type="protein sequence ID" value="MDG9700052.1"/>
    <property type="molecule type" value="Genomic_DNA"/>
</dbReference>
<dbReference type="SUPFAM" id="SSF46785">
    <property type="entry name" value="Winged helix' DNA-binding domain"/>
    <property type="match status" value="1"/>
</dbReference>
<dbReference type="AlphaFoldDB" id="A0AAW6RME1"/>
<name>A0AAW6RME1_9BURK</name>
<dbReference type="Proteomes" id="UP001237156">
    <property type="component" value="Unassembled WGS sequence"/>
</dbReference>
<comment type="caution">
    <text evidence="6">The sequence shown here is derived from an EMBL/GenBank/DDBJ whole genome shotgun (WGS) entry which is preliminary data.</text>
</comment>
<reference evidence="6 7" key="1">
    <citation type="submission" date="2023-04" db="EMBL/GenBank/DDBJ databases">
        <title>Ottowia paracancer sp. nov., isolated from human stomach.</title>
        <authorList>
            <person name="Song Y."/>
        </authorList>
    </citation>
    <scope>NUCLEOTIDE SEQUENCE [LARGE SCALE GENOMIC DNA]</scope>
    <source>
        <strain evidence="6 7">10c7w1</strain>
    </source>
</reference>
<dbReference type="InterPro" id="IPR036388">
    <property type="entry name" value="WH-like_DNA-bd_sf"/>
</dbReference>
<keyword evidence="7" id="KW-1185">Reference proteome</keyword>
<dbReference type="PANTHER" id="PTHR30346">
    <property type="entry name" value="TRANSCRIPTIONAL DUAL REGULATOR HCAR-RELATED"/>
    <property type="match status" value="1"/>
</dbReference>
<dbReference type="GO" id="GO:0003700">
    <property type="term" value="F:DNA-binding transcription factor activity"/>
    <property type="evidence" value="ECO:0007669"/>
    <property type="project" value="InterPro"/>
</dbReference>
<comment type="similarity">
    <text evidence="1">Belongs to the LysR transcriptional regulatory family.</text>
</comment>
<gene>
    <name evidence="6" type="ORF">QB898_10085</name>
</gene>
<evidence type="ECO:0000256" key="1">
    <source>
        <dbReference type="ARBA" id="ARBA00009437"/>
    </source>
</evidence>
<evidence type="ECO:0000256" key="3">
    <source>
        <dbReference type="ARBA" id="ARBA00023125"/>
    </source>
</evidence>
<dbReference type="PANTHER" id="PTHR30346:SF28">
    <property type="entry name" value="HTH-TYPE TRANSCRIPTIONAL REGULATOR CYNR"/>
    <property type="match status" value="1"/>
</dbReference>
<keyword evidence="3" id="KW-0238">DNA-binding</keyword>
<dbReference type="RefSeq" id="WP_279524845.1">
    <property type="nucleotide sequence ID" value="NZ_JARVII010000022.1"/>
</dbReference>
<organism evidence="6 7">
    <name type="scientific">Ottowia cancrivicina</name>
    <dbReference type="NCBI Taxonomy" id="3040346"/>
    <lineage>
        <taxon>Bacteria</taxon>
        <taxon>Pseudomonadati</taxon>
        <taxon>Pseudomonadota</taxon>
        <taxon>Betaproteobacteria</taxon>
        <taxon>Burkholderiales</taxon>
        <taxon>Comamonadaceae</taxon>
        <taxon>Ottowia</taxon>
    </lineage>
</organism>
<sequence length="86" mass="9540">MNRLEALRYFCAAAQTLQFRKAASRLSVSPQVVTRVMAELEAALGEPLFVRSTRQVRLTDFGTRFLPRAAVLAGWREAFCHGAAKG</sequence>
<protein>
    <submittedName>
        <fullName evidence="6">LysR family transcriptional regulator</fullName>
    </submittedName>
</protein>
<dbReference type="PROSITE" id="PS50931">
    <property type="entry name" value="HTH_LYSR"/>
    <property type="match status" value="1"/>
</dbReference>
<accession>A0AAW6RME1</accession>
<dbReference type="GO" id="GO:0003677">
    <property type="term" value="F:DNA binding"/>
    <property type="evidence" value="ECO:0007669"/>
    <property type="project" value="UniProtKB-KW"/>
</dbReference>
<evidence type="ECO:0000256" key="2">
    <source>
        <dbReference type="ARBA" id="ARBA00023015"/>
    </source>
</evidence>
<dbReference type="Gene3D" id="1.10.10.10">
    <property type="entry name" value="Winged helix-like DNA-binding domain superfamily/Winged helix DNA-binding domain"/>
    <property type="match status" value="1"/>
</dbReference>
<evidence type="ECO:0000256" key="4">
    <source>
        <dbReference type="ARBA" id="ARBA00023163"/>
    </source>
</evidence>
<keyword evidence="4" id="KW-0804">Transcription</keyword>
<dbReference type="InterPro" id="IPR036390">
    <property type="entry name" value="WH_DNA-bd_sf"/>
</dbReference>
<dbReference type="InterPro" id="IPR000847">
    <property type="entry name" value="LysR_HTH_N"/>
</dbReference>
<keyword evidence="2" id="KW-0805">Transcription regulation</keyword>
<dbReference type="GO" id="GO:0032993">
    <property type="term" value="C:protein-DNA complex"/>
    <property type="evidence" value="ECO:0007669"/>
    <property type="project" value="TreeGrafter"/>
</dbReference>